<feature type="region of interest" description="Disordered" evidence="1">
    <location>
        <begin position="79"/>
        <end position="114"/>
    </location>
</feature>
<dbReference type="Proteomes" id="UP001275315">
    <property type="component" value="Unassembled WGS sequence"/>
</dbReference>
<reference evidence="2 3" key="1">
    <citation type="submission" date="2023-10" db="EMBL/GenBank/DDBJ databases">
        <title>Virgibacillus soli CC-YMP-6 genome.</title>
        <authorList>
            <person name="Miliotis G."/>
            <person name="Sengupta P."/>
            <person name="Hameed A."/>
            <person name="Chuvochina M."/>
            <person name="Mcdonagh F."/>
            <person name="Simpson A.C."/>
            <person name="Singh N.K."/>
            <person name="Rekha P.D."/>
            <person name="Raman K."/>
            <person name="Hugenholtz P."/>
            <person name="Venkateswaran K."/>
        </authorList>
    </citation>
    <scope>NUCLEOTIDE SEQUENCE [LARGE SCALE GENOMIC DNA]</scope>
    <source>
        <strain evidence="2 3">CC-YMP-6</strain>
    </source>
</reference>
<accession>A0ABU5CV30</accession>
<evidence type="ECO:0000313" key="3">
    <source>
        <dbReference type="Proteomes" id="UP001275315"/>
    </source>
</evidence>
<feature type="compositionally biased region" description="Low complexity" evidence="1">
    <location>
        <begin position="83"/>
        <end position="95"/>
    </location>
</feature>
<comment type="caution">
    <text evidence="2">The sequence shown here is derived from an EMBL/GenBank/DDBJ whole genome shotgun (WGS) entry which is preliminary data.</text>
</comment>
<feature type="compositionally biased region" description="Low complexity" evidence="1">
    <location>
        <begin position="33"/>
        <end position="45"/>
    </location>
</feature>
<protein>
    <submittedName>
        <fullName evidence="2">Uncharacterized protein</fullName>
    </submittedName>
</protein>
<feature type="region of interest" description="Disordered" evidence="1">
    <location>
        <begin position="1"/>
        <end position="48"/>
    </location>
</feature>
<evidence type="ECO:0000313" key="2">
    <source>
        <dbReference type="EMBL" id="MDY0410241.1"/>
    </source>
</evidence>
<feature type="compositionally biased region" description="Polar residues" evidence="1">
    <location>
        <begin position="19"/>
        <end position="32"/>
    </location>
</feature>
<feature type="compositionally biased region" description="Basic and acidic residues" evidence="1">
    <location>
        <begin position="103"/>
        <end position="114"/>
    </location>
</feature>
<feature type="compositionally biased region" description="Basic and acidic residues" evidence="1">
    <location>
        <begin position="1"/>
        <end position="11"/>
    </location>
</feature>
<sequence>MNKHEGSEVWHARPVGSGASLTSRAISSVGRATSNTSTELTTSNRTSHHFLNKHEGSEVWHARPVGSGASLTSRAISSVGRATSNTSTELTTSNRTSHHFLNRQKEVRYGTHDL</sequence>
<dbReference type="RefSeq" id="WP_320381113.1">
    <property type="nucleotide sequence ID" value="NZ_JAWDIQ010000003.1"/>
</dbReference>
<organism evidence="2 3">
    <name type="scientific">Paracerasibacillus soli</name>
    <dbReference type="NCBI Taxonomy" id="480284"/>
    <lineage>
        <taxon>Bacteria</taxon>
        <taxon>Bacillati</taxon>
        <taxon>Bacillota</taxon>
        <taxon>Bacilli</taxon>
        <taxon>Bacillales</taxon>
        <taxon>Bacillaceae</taxon>
        <taxon>Paracerasibacillus</taxon>
    </lineage>
</organism>
<dbReference type="EMBL" id="JAWDIQ010000003">
    <property type="protein sequence ID" value="MDY0410241.1"/>
    <property type="molecule type" value="Genomic_DNA"/>
</dbReference>
<name>A0ABU5CV30_9BACI</name>
<gene>
    <name evidence="2" type="ORF">RWD45_18930</name>
</gene>
<keyword evidence="3" id="KW-1185">Reference proteome</keyword>
<proteinExistence type="predicted"/>
<evidence type="ECO:0000256" key="1">
    <source>
        <dbReference type="SAM" id="MobiDB-lite"/>
    </source>
</evidence>